<dbReference type="PIRSF" id="PIRSF002144">
    <property type="entry name" value="Ribosomal_S19"/>
    <property type="match status" value="1"/>
</dbReference>
<proteinExistence type="inferred from homology"/>
<dbReference type="GO" id="GO:0003735">
    <property type="term" value="F:structural constituent of ribosome"/>
    <property type="evidence" value="ECO:0007669"/>
    <property type="project" value="InterPro"/>
</dbReference>
<evidence type="ECO:0000313" key="9">
    <source>
        <dbReference type="EMBL" id="PIS22250.1"/>
    </source>
</evidence>
<comment type="similarity">
    <text evidence="1 7 8">Belongs to the universal ribosomal protein uS19 family.</text>
</comment>
<dbReference type="HAMAP" id="MF_00531">
    <property type="entry name" value="Ribosomal_uS19"/>
    <property type="match status" value="1"/>
</dbReference>
<protein>
    <recommendedName>
        <fullName evidence="6 7">Small ribosomal subunit protein uS19</fullName>
    </recommendedName>
</protein>
<evidence type="ECO:0000256" key="4">
    <source>
        <dbReference type="ARBA" id="ARBA00022980"/>
    </source>
</evidence>
<dbReference type="PANTHER" id="PTHR11880:SF8">
    <property type="entry name" value="SMALL RIBOSOMAL SUBUNIT PROTEIN US19M"/>
    <property type="match status" value="1"/>
</dbReference>
<dbReference type="InterPro" id="IPR023575">
    <property type="entry name" value="Ribosomal_uS19_SF"/>
</dbReference>
<sequence>MTRSLKKGPYLDPKLMLKVQKALDAGDKKSIKTWARRSTITPEMVGLTFDVHNGKLFLPVLCSESMVGHKLGEFSFTRRFPGHSSKKGKDTRDKK</sequence>
<dbReference type="GO" id="GO:0005737">
    <property type="term" value="C:cytoplasm"/>
    <property type="evidence" value="ECO:0007669"/>
    <property type="project" value="UniProtKB-ARBA"/>
</dbReference>
<dbReference type="Proteomes" id="UP000231252">
    <property type="component" value="Unassembled WGS sequence"/>
</dbReference>
<evidence type="ECO:0000256" key="2">
    <source>
        <dbReference type="ARBA" id="ARBA00022730"/>
    </source>
</evidence>
<dbReference type="GO" id="GO:0006412">
    <property type="term" value="P:translation"/>
    <property type="evidence" value="ECO:0007669"/>
    <property type="project" value="UniProtKB-UniRule"/>
</dbReference>
<gene>
    <name evidence="7" type="primary">rpsS</name>
    <name evidence="9" type="ORF">COT50_02930</name>
</gene>
<dbReference type="PRINTS" id="PR00975">
    <property type="entry name" value="RIBOSOMALS19"/>
</dbReference>
<dbReference type="AlphaFoldDB" id="A0A2H0XBD6"/>
<evidence type="ECO:0000256" key="8">
    <source>
        <dbReference type="RuleBase" id="RU003485"/>
    </source>
</evidence>
<organism evidence="9 10">
    <name type="scientific">candidate division WWE3 bacterium CG08_land_8_20_14_0_20_41_10</name>
    <dbReference type="NCBI Taxonomy" id="1975085"/>
    <lineage>
        <taxon>Bacteria</taxon>
        <taxon>Katanobacteria</taxon>
    </lineage>
</organism>
<evidence type="ECO:0000256" key="7">
    <source>
        <dbReference type="HAMAP-Rule" id="MF_00531"/>
    </source>
</evidence>
<dbReference type="InterPro" id="IPR005732">
    <property type="entry name" value="Ribosomal_uS19_bac-type"/>
</dbReference>
<keyword evidence="5 7" id="KW-0687">Ribonucleoprotein</keyword>
<dbReference type="NCBIfam" id="TIGR01050">
    <property type="entry name" value="rpsS_bact"/>
    <property type="match status" value="1"/>
</dbReference>
<dbReference type="GO" id="GO:0000028">
    <property type="term" value="P:ribosomal small subunit assembly"/>
    <property type="evidence" value="ECO:0007669"/>
    <property type="project" value="TreeGrafter"/>
</dbReference>
<evidence type="ECO:0000256" key="1">
    <source>
        <dbReference type="ARBA" id="ARBA00007345"/>
    </source>
</evidence>
<reference evidence="10" key="1">
    <citation type="submission" date="2017-09" db="EMBL/GenBank/DDBJ databases">
        <title>Depth-based differentiation of microbial function through sediment-hosted aquifers and enrichment of novel symbionts in the deep terrestrial subsurface.</title>
        <authorList>
            <person name="Probst A.J."/>
            <person name="Ladd B."/>
            <person name="Jarett J.K."/>
            <person name="Geller-Mcgrath D.E."/>
            <person name="Sieber C.M.K."/>
            <person name="Emerson J.B."/>
            <person name="Anantharaman K."/>
            <person name="Thomas B.C."/>
            <person name="Malmstrom R."/>
            <person name="Stieglmeier M."/>
            <person name="Klingl A."/>
            <person name="Woyke T."/>
            <person name="Ryan C.M."/>
            <person name="Banfield J.F."/>
        </authorList>
    </citation>
    <scope>NUCLEOTIDE SEQUENCE [LARGE SCALE GENOMIC DNA]</scope>
</reference>
<accession>A0A2H0XBD6</accession>
<evidence type="ECO:0000256" key="5">
    <source>
        <dbReference type="ARBA" id="ARBA00023274"/>
    </source>
</evidence>
<evidence type="ECO:0000256" key="6">
    <source>
        <dbReference type="ARBA" id="ARBA00035163"/>
    </source>
</evidence>
<dbReference type="PANTHER" id="PTHR11880">
    <property type="entry name" value="RIBOSOMAL PROTEIN S19P FAMILY MEMBER"/>
    <property type="match status" value="1"/>
</dbReference>
<dbReference type="InterPro" id="IPR002222">
    <property type="entry name" value="Ribosomal_uS19"/>
</dbReference>
<dbReference type="FunFam" id="3.30.860.10:FF:000001">
    <property type="entry name" value="30S ribosomal protein S19"/>
    <property type="match status" value="1"/>
</dbReference>
<dbReference type="Gene3D" id="3.30.860.10">
    <property type="entry name" value="30s Ribosomal Protein S19, Chain A"/>
    <property type="match status" value="1"/>
</dbReference>
<dbReference type="GO" id="GO:0019843">
    <property type="term" value="F:rRNA binding"/>
    <property type="evidence" value="ECO:0007669"/>
    <property type="project" value="UniProtKB-UniRule"/>
</dbReference>
<dbReference type="SUPFAM" id="SSF54570">
    <property type="entry name" value="Ribosomal protein S19"/>
    <property type="match status" value="1"/>
</dbReference>
<name>A0A2H0XBD6_UNCKA</name>
<keyword evidence="2 7" id="KW-0699">rRNA-binding</keyword>
<keyword evidence="4 7" id="KW-0689">Ribosomal protein</keyword>
<dbReference type="Pfam" id="PF00203">
    <property type="entry name" value="Ribosomal_S19"/>
    <property type="match status" value="1"/>
</dbReference>
<evidence type="ECO:0000313" key="10">
    <source>
        <dbReference type="Proteomes" id="UP000231252"/>
    </source>
</evidence>
<dbReference type="GO" id="GO:0015935">
    <property type="term" value="C:small ribosomal subunit"/>
    <property type="evidence" value="ECO:0007669"/>
    <property type="project" value="InterPro"/>
</dbReference>
<keyword evidence="3 7" id="KW-0694">RNA-binding</keyword>
<comment type="caution">
    <text evidence="9">The sequence shown here is derived from an EMBL/GenBank/DDBJ whole genome shotgun (WGS) entry which is preliminary data.</text>
</comment>
<evidence type="ECO:0000256" key="3">
    <source>
        <dbReference type="ARBA" id="ARBA00022884"/>
    </source>
</evidence>
<dbReference type="EMBL" id="PEYU01000065">
    <property type="protein sequence ID" value="PIS22250.1"/>
    <property type="molecule type" value="Genomic_DNA"/>
</dbReference>
<comment type="function">
    <text evidence="7">Protein S19 forms a complex with S13 that binds strongly to the 16S ribosomal RNA.</text>
</comment>